<organism evidence="2">
    <name type="scientific">Demequina capsici</name>
    <dbReference type="NCBI Taxonomy" id="3075620"/>
    <lineage>
        <taxon>Bacteria</taxon>
        <taxon>Bacillati</taxon>
        <taxon>Actinomycetota</taxon>
        <taxon>Actinomycetes</taxon>
        <taxon>Micrococcales</taxon>
        <taxon>Demequinaceae</taxon>
        <taxon>Demequina</taxon>
    </lineage>
</organism>
<dbReference type="GO" id="GO:0140359">
    <property type="term" value="F:ABC-type transporter activity"/>
    <property type="evidence" value="ECO:0007669"/>
    <property type="project" value="InterPro"/>
</dbReference>
<keyword evidence="1" id="KW-0812">Transmembrane</keyword>
<feature type="transmembrane region" description="Helical" evidence="1">
    <location>
        <begin position="479"/>
        <end position="505"/>
    </location>
</feature>
<reference evidence="2" key="1">
    <citation type="submission" date="2023-09" db="EMBL/GenBank/DDBJ databases">
        <title>Demequina sp. a novel bacteria isolated from Capsicum annuum.</title>
        <authorList>
            <person name="Humaira Z."/>
            <person name="Lee J."/>
            <person name="Cho D."/>
        </authorList>
    </citation>
    <scope>NUCLEOTIDE SEQUENCE</scope>
    <source>
        <strain evidence="2">PMTSA13</strain>
    </source>
</reference>
<dbReference type="GO" id="GO:0005886">
    <property type="term" value="C:plasma membrane"/>
    <property type="evidence" value="ECO:0007669"/>
    <property type="project" value="UniProtKB-SubCell"/>
</dbReference>
<dbReference type="PANTHER" id="PTHR37305:SF1">
    <property type="entry name" value="MEMBRANE PROTEIN"/>
    <property type="match status" value="1"/>
</dbReference>
<keyword evidence="1" id="KW-1133">Transmembrane helix</keyword>
<feature type="transmembrane region" description="Helical" evidence="1">
    <location>
        <begin position="236"/>
        <end position="257"/>
    </location>
</feature>
<dbReference type="AlphaFoldDB" id="A0AA96FDR6"/>
<feature type="transmembrane region" description="Helical" evidence="1">
    <location>
        <begin position="119"/>
        <end position="139"/>
    </location>
</feature>
<evidence type="ECO:0000256" key="1">
    <source>
        <dbReference type="SAM" id="Phobius"/>
    </source>
</evidence>
<sequence length="553" mass="57065">MMLLQTLYLKSLRDRWLGAVIGVLALTATALMSMWAYAGVGDSVISFFDQMPDFYRTTIGLSSSGGVTTLMMSMMLNFLGPFVIAGIAISLGAAAIAGEERTGTLDILTTAPRSRRRLLWSKTAAMITVLIGASLLSWAGYALSVVVFGESLAGVDVGAATIHVLAVALLFGAIALAVSTGTGQQALGSGAAAGVLVVSFLLSGILPLISGWEDWARISPWYYIGHGQPLDNGVQWAPVLVITGIAIALIGVAFVALDARDLRSGEARLPILERITSDPRVARALVMLRGRSGARGVVGLTLAEGRAALIVAGGGIFVMCAVMGFLFLAMSDFVGQFAASFPDSIMALVGFADYSTPEGWYSGEVLSIVAPVAVAVVAIGRGTSLAVEERTRRASLIFGNPVSRVAVGWRKLAATVLASFAVGALAGAGMALSNLFAGLGMSWGNIAAAALLLALLGATLGAVAFLAGALTGDPAIANAAGTGVAVVGWAIASFAGINAALEPWARLSPFFYYSSHLPLENGLTWWHPLVLAGTTAVLGALGVWAYTRRDLKG</sequence>
<feature type="transmembrane region" description="Helical" evidence="1">
    <location>
        <begin position="190"/>
        <end position="212"/>
    </location>
</feature>
<dbReference type="EMBL" id="CP134880">
    <property type="protein sequence ID" value="WNM27724.1"/>
    <property type="molecule type" value="Genomic_DNA"/>
</dbReference>
<evidence type="ECO:0000313" key="2">
    <source>
        <dbReference type="EMBL" id="WNM27724.1"/>
    </source>
</evidence>
<feature type="transmembrane region" description="Helical" evidence="1">
    <location>
        <begin position="78"/>
        <end position="98"/>
    </location>
</feature>
<keyword evidence="1" id="KW-0472">Membrane</keyword>
<dbReference type="Pfam" id="PF12679">
    <property type="entry name" value="ABC2_membrane_2"/>
    <property type="match status" value="1"/>
</dbReference>
<protein>
    <submittedName>
        <fullName evidence="2">ABC transporter permease subunit</fullName>
    </submittedName>
</protein>
<gene>
    <name evidence="2" type="ORF">RN607_01595</name>
</gene>
<feature type="transmembrane region" description="Helical" evidence="1">
    <location>
        <begin position="412"/>
        <end position="437"/>
    </location>
</feature>
<feature type="transmembrane region" description="Helical" evidence="1">
    <location>
        <begin position="159"/>
        <end position="178"/>
    </location>
</feature>
<feature type="transmembrane region" description="Helical" evidence="1">
    <location>
        <begin position="525"/>
        <end position="547"/>
    </location>
</feature>
<feature type="transmembrane region" description="Helical" evidence="1">
    <location>
        <begin position="365"/>
        <end position="387"/>
    </location>
</feature>
<proteinExistence type="predicted"/>
<feature type="transmembrane region" description="Helical" evidence="1">
    <location>
        <begin position="307"/>
        <end position="330"/>
    </location>
</feature>
<name>A0AA96FDR6_9MICO</name>
<dbReference type="RefSeq" id="WP_313543898.1">
    <property type="nucleotide sequence ID" value="NZ_CP134880.1"/>
</dbReference>
<feature type="transmembrane region" description="Helical" evidence="1">
    <location>
        <begin position="443"/>
        <end position="467"/>
    </location>
</feature>
<dbReference type="KEGG" id="dcp:RN607_01595"/>
<dbReference type="Proteomes" id="UP001303408">
    <property type="component" value="Chromosome"/>
</dbReference>
<accession>A0AA96FDR6</accession>
<feature type="transmembrane region" description="Helical" evidence="1">
    <location>
        <begin position="16"/>
        <end position="38"/>
    </location>
</feature>
<dbReference type="PANTHER" id="PTHR37305">
    <property type="entry name" value="INTEGRAL MEMBRANE PROTEIN-RELATED"/>
    <property type="match status" value="1"/>
</dbReference>